<sequence length="183" mass="19115">MTTDIARRARTTLLAASLAAGAAAAEPGDLPGYVRHAMQQDCCQRGATLGTALPPAQLAELRGGFTDSNGLRFAFSFDRVTRLNGEALSRVSVVLPVFTLVDGATQPAFTSASQHLGNLSTLSPGTGASALNGGLPMQIQNALDNQHIENLTLINLDIIGTDTLRGAMIRNLIETTSIESLSP</sequence>
<dbReference type="RefSeq" id="WP_206560926.1">
    <property type="nucleotide sequence ID" value="NZ_JAFKCZ010000008.1"/>
</dbReference>
<comment type="caution">
    <text evidence="2">The sequence shown here is derived from an EMBL/GenBank/DDBJ whole genome shotgun (WGS) entry which is preliminary data.</text>
</comment>
<evidence type="ECO:0000313" key="2">
    <source>
        <dbReference type="EMBL" id="MBN7797481.1"/>
    </source>
</evidence>
<keyword evidence="3" id="KW-1185">Reference proteome</keyword>
<feature type="signal peptide" evidence="1">
    <location>
        <begin position="1"/>
        <end position="24"/>
    </location>
</feature>
<evidence type="ECO:0000313" key="3">
    <source>
        <dbReference type="Proteomes" id="UP000664303"/>
    </source>
</evidence>
<name>A0A939DG00_9GAMM</name>
<evidence type="ECO:0000256" key="1">
    <source>
        <dbReference type="SAM" id="SignalP"/>
    </source>
</evidence>
<dbReference type="EMBL" id="JAFKCZ010000008">
    <property type="protein sequence ID" value="MBN7797481.1"/>
    <property type="molecule type" value="Genomic_DNA"/>
</dbReference>
<keyword evidence="1" id="KW-0732">Signal</keyword>
<dbReference type="Proteomes" id="UP000664303">
    <property type="component" value="Unassembled WGS sequence"/>
</dbReference>
<proteinExistence type="predicted"/>
<reference evidence="2" key="1">
    <citation type="submission" date="2021-02" db="EMBL/GenBank/DDBJ databases">
        <title>PHA producing bacteria isolated from coastal sediment in Guangdong, Shenzhen.</title>
        <authorList>
            <person name="Zheng W."/>
            <person name="Yu S."/>
            <person name="Huang Y."/>
        </authorList>
    </citation>
    <scope>NUCLEOTIDE SEQUENCE</scope>
    <source>
        <strain evidence="2">TN14-10</strain>
    </source>
</reference>
<protein>
    <recommendedName>
        <fullName evidence="4">Secreted protein</fullName>
    </recommendedName>
</protein>
<organism evidence="2 3">
    <name type="scientific">Parahaliea mediterranea</name>
    <dbReference type="NCBI Taxonomy" id="651086"/>
    <lineage>
        <taxon>Bacteria</taxon>
        <taxon>Pseudomonadati</taxon>
        <taxon>Pseudomonadota</taxon>
        <taxon>Gammaproteobacteria</taxon>
        <taxon>Cellvibrionales</taxon>
        <taxon>Halieaceae</taxon>
        <taxon>Parahaliea</taxon>
    </lineage>
</organism>
<accession>A0A939DG00</accession>
<gene>
    <name evidence="2" type="ORF">JYP50_12805</name>
</gene>
<dbReference type="AlphaFoldDB" id="A0A939DG00"/>
<feature type="chain" id="PRO_5036728761" description="Secreted protein" evidence="1">
    <location>
        <begin position="25"/>
        <end position="183"/>
    </location>
</feature>
<evidence type="ECO:0008006" key="4">
    <source>
        <dbReference type="Google" id="ProtNLM"/>
    </source>
</evidence>